<evidence type="ECO:0000256" key="7">
    <source>
        <dbReference type="ARBA" id="ARBA00007490"/>
    </source>
</evidence>
<accession>A0A1G8C033</accession>
<dbReference type="STRING" id="930129.SAMN05216352_101145"/>
<evidence type="ECO:0000256" key="17">
    <source>
        <dbReference type="ARBA" id="ARBA00030571"/>
    </source>
</evidence>
<dbReference type="EC" id="2.7.1.156" evidence="8"/>
<keyword evidence="11 20" id="KW-0808">Transferase</keyword>
<dbReference type="InterPro" id="IPR003203">
    <property type="entry name" value="CobU/CobP"/>
</dbReference>
<dbReference type="GO" id="GO:0009236">
    <property type="term" value="P:cobalamin biosynthetic process"/>
    <property type="evidence" value="ECO:0007669"/>
    <property type="project" value="UniProtKB-UniPathway"/>
</dbReference>
<feature type="binding site" evidence="19">
    <location>
        <begin position="7"/>
        <end position="14"/>
    </location>
    <ligand>
        <name>GTP</name>
        <dbReference type="ChEBI" id="CHEBI:37565"/>
    </ligand>
</feature>
<keyword evidence="10" id="KW-0169">Cobalamin biosynthesis</keyword>
<evidence type="ECO:0000256" key="15">
    <source>
        <dbReference type="ARBA" id="ARBA00023134"/>
    </source>
</evidence>
<evidence type="ECO:0000313" key="20">
    <source>
        <dbReference type="EMBL" id="SDH38806.1"/>
    </source>
</evidence>
<comment type="function">
    <text evidence="4">Catalyzes ATP-dependent phosphorylation of adenosylcobinamide and addition of GMP to adenosylcobinamide phosphate.</text>
</comment>
<evidence type="ECO:0000256" key="19">
    <source>
        <dbReference type="PIRSR" id="PIRSR006135-2"/>
    </source>
</evidence>
<evidence type="ECO:0000256" key="13">
    <source>
        <dbReference type="ARBA" id="ARBA00022777"/>
    </source>
</evidence>
<name>A0A1G8C033_9BACI</name>
<comment type="catalytic activity">
    <reaction evidence="3">
        <text>adenosylcob(III)inamide + GTP = adenosylcob(III)inamide phosphate + GDP + H(+)</text>
        <dbReference type="Rhea" id="RHEA:15765"/>
        <dbReference type="ChEBI" id="CHEBI:2480"/>
        <dbReference type="ChEBI" id="CHEBI:15378"/>
        <dbReference type="ChEBI" id="CHEBI:37565"/>
        <dbReference type="ChEBI" id="CHEBI:58189"/>
        <dbReference type="ChEBI" id="CHEBI:58502"/>
        <dbReference type="EC" id="2.7.1.156"/>
    </reaction>
</comment>
<dbReference type="GO" id="GO:0005524">
    <property type="term" value="F:ATP binding"/>
    <property type="evidence" value="ECO:0007669"/>
    <property type="project" value="UniProtKB-KW"/>
</dbReference>
<dbReference type="RefSeq" id="WP_091579522.1">
    <property type="nucleotide sequence ID" value="NZ_FNDU01000001.1"/>
</dbReference>
<keyword evidence="20" id="KW-0548">Nucleotidyltransferase</keyword>
<evidence type="ECO:0000256" key="16">
    <source>
        <dbReference type="ARBA" id="ARBA00029570"/>
    </source>
</evidence>
<evidence type="ECO:0000256" key="10">
    <source>
        <dbReference type="ARBA" id="ARBA00022573"/>
    </source>
</evidence>
<keyword evidence="21" id="KW-1185">Reference proteome</keyword>
<evidence type="ECO:0000256" key="3">
    <source>
        <dbReference type="ARBA" id="ARBA00001522"/>
    </source>
</evidence>
<feature type="binding site" evidence="19">
    <location>
        <position position="66"/>
    </location>
    <ligand>
        <name>GTP</name>
        <dbReference type="ChEBI" id="CHEBI:37565"/>
    </ligand>
</feature>
<dbReference type="EMBL" id="FNDU01000001">
    <property type="protein sequence ID" value="SDH38806.1"/>
    <property type="molecule type" value="Genomic_DNA"/>
</dbReference>
<evidence type="ECO:0000256" key="1">
    <source>
        <dbReference type="ARBA" id="ARBA00000312"/>
    </source>
</evidence>
<dbReference type="OrthoDB" id="9799422at2"/>
<comment type="pathway">
    <text evidence="6">Cofactor biosynthesis; adenosylcobalamin biosynthesis; adenosylcobalamin from cob(II)yrinate a,c-diamide: step 5/7.</text>
</comment>
<dbReference type="Proteomes" id="UP000199017">
    <property type="component" value="Unassembled WGS sequence"/>
</dbReference>
<dbReference type="PIRSF" id="PIRSF006135">
    <property type="entry name" value="CobU"/>
    <property type="match status" value="1"/>
</dbReference>
<evidence type="ECO:0000256" key="8">
    <source>
        <dbReference type="ARBA" id="ARBA00012016"/>
    </source>
</evidence>
<evidence type="ECO:0000256" key="4">
    <source>
        <dbReference type="ARBA" id="ARBA00003889"/>
    </source>
</evidence>
<comment type="similarity">
    <text evidence="7">Belongs to the CobU/CobP family.</text>
</comment>
<dbReference type="Gene3D" id="3.40.50.300">
    <property type="entry name" value="P-loop containing nucleotide triphosphate hydrolases"/>
    <property type="match status" value="1"/>
</dbReference>
<keyword evidence="12 19" id="KW-0547">Nucleotide-binding</keyword>
<dbReference type="Pfam" id="PF02283">
    <property type="entry name" value="CobU"/>
    <property type="match status" value="1"/>
</dbReference>
<dbReference type="GO" id="GO:0008820">
    <property type="term" value="F:cobinamide phosphate guanylyltransferase activity"/>
    <property type="evidence" value="ECO:0007669"/>
    <property type="project" value="UniProtKB-EC"/>
</dbReference>
<dbReference type="UniPathway" id="UPA00148">
    <property type="reaction ID" value="UER00236"/>
</dbReference>
<evidence type="ECO:0000256" key="14">
    <source>
        <dbReference type="ARBA" id="ARBA00022840"/>
    </source>
</evidence>
<gene>
    <name evidence="20" type="ORF">SAMN05216352_101145</name>
</gene>
<dbReference type="SUPFAM" id="SSF52540">
    <property type="entry name" value="P-loop containing nucleoside triphosphate hydrolases"/>
    <property type="match status" value="1"/>
</dbReference>
<evidence type="ECO:0000256" key="6">
    <source>
        <dbReference type="ARBA" id="ARBA00005159"/>
    </source>
</evidence>
<protein>
    <recommendedName>
        <fullName evidence="16">Adenosylcobinamide kinase</fullName>
        <ecNumber evidence="8">2.7.1.156</ecNumber>
        <ecNumber evidence="9">2.7.7.62</ecNumber>
    </recommendedName>
    <alternativeName>
        <fullName evidence="17">Adenosylcobinamide-phosphate guanylyltransferase</fullName>
    </alternativeName>
</protein>
<evidence type="ECO:0000256" key="12">
    <source>
        <dbReference type="ARBA" id="ARBA00022741"/>
    </source>
</evidence>
<organism evidence="20 21">
    <name type="scientific">Alteribacillus bidgolensis</name>
    <dbReference type="NCBI Taxonomy" id="930129"/>
    <lineage>
        <taxon>Bacteria</taxon>
        <taxon>Bacillati</taxon>
        <taxon>Bacillota</taxon>
        <taxon>Bacilli</taxon>
        <taxon>Bacillales</taxon>
        <taxon>Bacillaceae</taxon>
        <taxon>Alteribacillus</taxon>
    </lineage>
</organism>
<feature type="binding site" evidence="19">
    <location>
        <position position="87"/>
    </location>
    <ligand>
        <name>GTP</name>
        <dbReference type="ChEBI" id="CHEBI:37565"/>
    </ligand>
</feature>
<evidence type="ECO:0000256" key="18">
    <source>
        <dbReference type="PIRSR" id="PIRSR006135-1"/>
    </source>
</evidence>
<proteinExistence type="inferred from homology"/>
<dbReference type="GO" id="GO:0043752">
    <property type="term" value="F:adenosylcobinamide kinase activity"/>
    <property type="evidence" value="ECO:0007669"/>
    <property type="project" value="UniProtKB-EC"/>
</dbReference>
<evidence type="ECO:0000256" key="2">
    <source>
        <dbReference type="ARBA" id="ARBA00000711"/>
    </source>
</evidence>
<keyword evidence="13 20" id="KW-0418">Kinase</keyword>
<evidence type="ECO:0000256" key="11">
    <source>
        <dbReference type="ARBA" id="ARBA00022679"/>
    </source>
</evidence>
<comment type="catalytic activity">
    <reaction evidence="1">
        <text>adenosylcob(III)inamide + ATP = adenosylcob(III)inamide phosphate + ADP + H(+)</text>
        <dbReference type="Rhea" id="RHEA:15769"/>
        <dbReference type="ChEBI" id="CHEBI:2480"/>
        <dbReference type="ChEBI" id="CHEBI:15378"/>
        <dbReference type="ChEBI" id="CHEBI:30616"/>
        <dbReference type="ChEBI" id="CHEBI:58502"/>
        <dbReference type="ChEBI" id="CHEBI:456216"/>
        <dbReference type="EC" id="2.7.1.156"/>
    </reaction>
</comment>
<evidence type="ECO:0000256" key="9">
    <source>
        <dbReference type="ARBA" id="ARBA00012523"/>
    </source>
</evidence>
<dbReference type="PANTHER" id="PTHR34848:SF1">
    <property type="entry name" value="BIFUNCTIONAL ADENOSYLCOBALAMIN BIOSYNTHESIS PROTEIN COBU"/>
    <property type="match status" value="1"/>
</dbReference>
<dbReference type="PANTHER" id="PTHR34848">
    <property type="match status" value="1"/>
</dbReference>
<keyword evidence="15 19" id="KW-0342">GTP-binding</keyword>
<comment type="pathway">
    <text evidence="5">Cofactor biosynthesis; adenosylcobalamin biosynthesis; adenosylcobalamin from cob(II)yrinate a,c-diamide: step 6/7.</text>
</comment>
<dbReference type="GO" id="GO:0005525">
    <property type="term" value="F:GTP binding"/>
    <property type="evidence" value="ECO:0007669"/>
    <property type="project" value="UniProtKB-KW"/>
</dbReference>
<sequence>MLTFVCGGVRSGKSNWGEKAAEKLRRADGKLIYLATAQPSDEEMKNRILLHQRERQAKCAEWTTIEQSVKLDACADFLRNHDILFLDCLTTWLSNEMFIDFNRQLQPKDIKRRIIAAVAALERACNHVIIISNDLFHEPIPHDKHVYRYIRVLGELHQYFVHHAKTAVKMEAGRPVVMKGEVLR</sequence>
<evidence type="ECO:0000313" key="21">
    <source>
        <dbReference type="Proteomes" id="UP000199017"/>
    </source>
</evidence>
<dbReference type="EC" id="2.7.7.62" evidence="9"/>
<dbReference type="InterPro" id="IPR027417">
    <property type="entry name" value="P-loop_NTPase"/>
</dbReference>
<comment type="catalytic activity">
    <reaction evidence="2">
        <text>adenosylcob(III)inamide phosphate + GTP + H(+) = adenosylcob(III)inamide-GDP + diphosphate</text>
        <dbReference type="Rhea" id="RHEA:22712"/>
        <dbReference type="ChEBI" id="CHEBI:15378"/>
        <dbReference type="ChEBI" id="CHEBI:33019"/>
        <dbReference type="ChEBI" id="CHEBI:37565"/>
        <dbReference type="ChEBI" id="CHEBI:58502"/>
        <dbReference type="ChEBI" id="CHEBI:60487"/>
        <dbReference type="EC" id="2.7.7.62"/>
    </reaction>
</comment>
<dbReference type="AlphaFoldDB" id="A0A1G8C033"/>
<reference evidence="20 21" key="1">
    <citation type="submission" date="2016-10" db="EMBL/GenBank/DDBJ databases">
        <authorList>
            <person name="de Groot N.N."/>
        </authorList>
    </citation>
    <scope>NUCLEOTIDE SEQUENCE [LARGE SCALE GENOMIC DNA]</scope>
    <source>
        <strain evidence="21">P4B,CCM 7963,CECT 7998,DSM 25260,IBRC-M 10614,KCTC 13821</strain>
    </source>
</reference>
<evidence type="ECO:0000256" key="5">
    <source>
        <dbReference type="ARBA" id="ARBA00004692"/>
    </source>
</evidence>
<feature type="active site" description="GMP-histidine intermediate" evidence="18">
    <location>
        <position position="51"/>
    </location>
</feature>
<keyword evidence="14" id="KW-0067">ATP-binding</keyword>
<feature type="binding site" evidence="19">
    <location>
        <begin position="35"/>
        <end position="37"/>
    </location>
    <ligand>
        <name>GTP</name>
        <dbReference type="ChEBI" id="CHEBI:37565"/>
    </ligand>
</feature>